<protein>
    <submittedName>
        <fullName evidence="6">Ubiquitin-like-specific protease 1B</fullName>
    </submittedName>
</protein>
<accession>A0ABR2M165</accession>
<evidence type="ECO:0000256" key="2">
    <source>
        <dbReference type="ARBA" id="ARBA00022670"/>
    </source>
</evidence>
<dbReference type="Pfam" id="PF02902">
    <property type="entry name" value="Peptidase_C48"/>
    <property type="match status" value="1"/>
</dbReference>
<keyword evidence="3" id="KW-0378">Hydrolase</keyword>
<proteinExistence type="inferred from homology"/>
<name>A0ABR2M165_9ASPA</name>
<sequence length="125" mass="14150">MPCHLTNHWALLVCRLKDCKWEFYDSMKTKRHRSGLPGLVKLLHEEASRALPSDINDWPIVEVTGLPQQANGDDCGVFVLKFMEVVLSNEVISWSECCSWLAETGKFRAEIAADLLTTFSEISSH</sequence>
<dbReference type="Proteomes" id="UP001412067">
    <property type="component" value="Unassembled WGS sequence"/>
</dbReference>
<dbReference type="PANTHER" id="PTHR12606:SF1">
    <property type="entry name" value="UBIQUITIN-LIKE-SPECIFIC PROTEASE 1A"/>
    <property type="match status" value="1"/>
</dbReference>
<keyword evidence="2 6" id="KW-0645">Protease</keyword>
<organism evidence="6 7">
    <name type="scientific">Platanthera guangdongensis</name>
    <dbReference type="NCBI Taxonomy" id="2320717"/>
    <lineage>
        <taxon>Eukaryota</taxon>
        <taxon>Viridiplantae</taxon>
        <taxon>Streptophyta</taxon>
        <taxon>Embryophyta</taxon>
        <taxon>Tracheophyta</taxon>
        <taxon>Spermatophyta</taxon>
        <taxon>Magnoliopsida</taxon>
        <taxon>Liliopsida</taxon>
        <taxon>Asparagales</taxon>
        <taxon>Orchidaceae</taxon>
        <taxon>Orchidoideae</taxon>
        <taxon>Orchideae</taxon>
        <taxon>Orchidinae</taxon>
        <taxon>Platanthera</taxon>
    </lineage>
</organism>
<dbReference type="InterPro" id="IPR038765">
    <property type="entry name" value="Papain-like_cys_pep_sf"/>
</dbReference>
<dbReference type="GO" id="GO:0006508">
    <property type="term" value="P:proteolysis"/>
    <property type="evidence" value="ECO:0007669"/>
    <property type="project" value="UniProtKB-KW"/>
</dbReference>
<dbReference type="PANTHER" id="PTHR12606">
    <property type="entry name" value="SENTRIN/SUMO-SPECIFIC PROTEASE"/>
    <property type="match status" value="1"/>
</dbReference>
<comment type="similarity">
    <text evidence="1">Belongs to the peptidase C48 family.</text>
</comment>
<gene>
    <name evidence="6" type="primary">ULP1B</name>
    <name evidence="6" type="ORF">KSP40_PGU021942</name>
</gene>
<evidence type="ECO:0000313" key="7">
    <source>
        <dbReference type="Proteomes" id="UP001412067"/>
    </source>
</evidence>
<evidence type="ECO:0000256" key="4">
    <source>
        <dbReference type="ARBA" id="ARBA00022807"/>
    </source>
</evidence>
<dbReference type="GO" id="GO:0008233">
    <property type="term" value="F:peptidase activity"/>
    <property type="evidence" value="ECO:0007669"/>
    <property type="project" value="UniProtKB-KW"/>
</dbReference>
<reference evidence="6 7" key="1">
    <citation type="journal article" date="2022" name="Nat. Plants">
        <title>Genomes of leafy and leafless Platanthera orchids illuminate the evolution of mycoheterotrophy.</title>
        <authorList>
            <person name="Li M.H."/>
            <person name="Liu K.W."/>
            <person name="Li Z."/>
            <person name="Lu H.C."/>
            <person name="Ye Q.L."/>
            <person name="Zhang D."/>
            <person name="Wang J.Y."/>
            <person name="Li Y.F."/>
            <person name="Zhong Z.M."/>
            <person name="Liu X."/>
            <person name="Yu X."/>
            <person name="Liu D.K."/>
            <person name="Tu X.D."/>
            <person name="Liu B."/>
            <person name="Hao Y."/>
            <person name="Liao X.Y."/>
            <person name="Jiang Y.T."/>
            <person name="Sun W.H."/>
            <person name="Chen J."/>
            <person name="Chen Y.Q."/>
            <person name="Ai Y."/>
            <person name="Zhai J.W."/>
            <person name="Wu S.S."/>
            <person name="Zhou Z."/>
            <person name="Hsiao Y.Y."/>
            <person name="Wu W.L."/>
            <person name="Chen Y.Y."/>
            <person name="Lin Y.F."/>
            <person name="Hsu J.L."/>
            <person name="Li C.Y."/>
            <person name="Wang Z.W."/>
            <person name="Zhao X."/>
            <person name="Zhong W.Y."/>
            <person name="Ma X.K."/>
            <person name="Ma L."/>
            <person name="Huang J."/>
            <person name="Chen G.Z."/>
            <person name="Huang M.Z."/>
            <person name="Huang L."/>
            <person name="Peng D.H."/>
            <person name="Luo Y.B."/>
            <person name="Zou S.Q."/>
            <person name="Chen S.P."/>
            <person name="Lan S."/>
            <person name="Tsai W.C."/>
            <person name="Van de Peer Y."/>
            <person name="Liu Z.J."/>
        </authorList>
    </citation>
    <scope>NUCLEOTIDE SEQUENCE [LARGE SCALE GENOMIC DNA]</scope>
    <source>
        <strain evidence="6">Lor288</strain>
    </source>
</reference>
<evidence type="ECO:0000313" key="6">
    <source>
        <dbReference type="EMBL" id="KAK8955766.1"/>
    </source>
</evidence>
<dbReference type="Gene3D" id="3.40.395.10">
    <property type="entry name" value="Adenoviral Proteinase, Chain A"/>
    <property type="match status" value="1"/>
</dbReference>
<keyword evidence="7" id="KW-1185">Reference proteome</keyword>
<evidence type="ECO:0000256" key="3">
    <source>
        <dbReference type="ARBA" id="ARBA00022801"/>
    </source>
</evidence>
<dbReference type="InterPro" id="IPR003653">
    <property type="entry name" value="Peptidase_C48_C"/>
</dbReference>
<dbReference type="SUPFAM" id="SSF54001">
    <property type="entry name" value="Cysteine proteinases"/>
    <property type="match status" value="1"/>
</dbReference>
<feature type="domain" description="Ubiquitin-like protease family profile" evidence="5">
    <location>
        <begin position="1"/>
        <end position="86"/>
    </location>
</feature>
<evidence type="ECO:0000256" key="1">
    <source>
        <dbReference type="ARBA" id="ARBA00005234"/>
    </source>
</evidence>
<comment type="caution">
    <text evidence="6">The sequence shown here is derived from an EMBL/GenBank/DDBJ whole genome shotgun (WGS) entry which is preliminary data.</text>
</comment>
<dbReference type="PROSITE" id="PS50600">
    <property type="entry name" value="ULP_PROTEASE"/>
    <property type="match status" value="1"/>
</dbReference>
<keyword evidence="4" id="KW-0788">Thiol protease</keyword>
<dbReference type="EMBL" id="JBBWWR010000013">
    <property type="protein sequence ID" value="KAK8955766.1"/>
    <property type="molecule type" value="Genomic_DNA"/>
</dbReference>
<evidence type="ECO:0000259" key="5">
    <source>
        <dbReference type="PROSITE" id="PS50600"/>
    </source>
</evidence>